<dbReference type="SUPFAM" id="SSF56059">
    <property type="entry name" value="Glutathione synthetase ATP-binding domain-like"/>
    <property type="match status" value="1"/>
</dbReference>
<dbReference type="Gene3D" id="3.30.1490.20">
    <property type="entry name" value="ATP-grasp fold, A domain"/>
    <property type="match status" value="1"/>
</dbReference>
<accession>A0A6I6MTD9</accession>
<evidence type="ECO:0000313" key="3">
    <source>
        <dbReference type="EMBL" id="QGZ94972.1"/>
    </source>
</evidence>
<dbReference type="InterPro" id="IPR013651">
    <property type="entry name" value="ATP-grasp_RimK-type"/>
</dbReference>
<name>A0A6I6MTD9_9CAUL</name>
<dbReference type="PROSITE" id="PS50975">
    <property type="entry name" value="ATP_GRASP"/>
    <property type="match status" value="1"/>
</dbReference>
<dbReference type="GO" id="GO:0018169">
    <property type="term" value="F:ribosomal S6-glutamic acid ligase activity"/>
    <property type="evidence" value="ECO:0007669"/>
    <property type="project" value="TreeGrafter"/>
</dbReference>
<organism evidence="3 4">
    <name type="scientific">Terricaulis silvestris</name>
    <dbReference type="NCBI Taxonomy" id="2686094"/>
    <lineage>
        <taxon>Bacteria</taxon>
        <taxon>Pseudomonadati</taxon>
        <taxon>Pseudomonadota</taxon>
        <taxon>Alphaproteobacteria</taxon>
        <taxon>Caulobacterales</taxon>
        <taxon>Caulobacteraceae</taxon>
        <taxon>Terricaulis</taxon>
    </lineage>
</organism>
<protein>
    <submittedName>
        <fullName evidence="3">Cyanophycin synthetase</fullName>
        <ecNumber evidence="3">6.3.2.29</ecNumber>
    </submittedName>
</protein>
<dbReference type="EMBL" id="CP047045">
    <property type="protein sequence ID" value="QGZ94972.1"/>
    <property type="molecule type" value="Genomic_DNA"/>
</dbReference>
<feature type="domain" description="ATP-grasp" evidence="2">
    <location>
        <begin position="80"/>
        <end position="327"/>
    </location>
</feature>
<dbReference type="KEGG" id="tsv:DSM104635_01808"/>
<dbReference type="GO" id="GO:0005524">
    <property type="term" value="F:ATP binding"/>
    <property type="evidence" value="ECO:0007669"/>
    <property type="project" value="UniProtKB-UniRule"/>
</dbReference>
<dbReference type="GO" id="GO:0005737">
    <property type="term" value="C:cytoplasm"/>
    <property type="evidence" value="ECO:0007669"/>
    <property type="project" value="TreeGrafter"/>
</dbReference>
<evidence type="ECO:0000313" key="4">
    <source>
        <dbReference type="Proteomes" id="UP000431269"/>
    </source>
</evidence>
<dbReference type="RefSeq" id="WP_158765867.1">
    <property type="nucleotide sequence ID" value="NZ_CP047045.1"/>
</dbReference>
<proteinExistence type="predicted"/>
<reference evidence="4" key="1">
    <citation type="submission" date="2019-12" db="EMBL/GenBank/DDBJ databases">
        <title>Complete genome of Terracaulis silvestris 0127_4.</title>
        <authorList>
            <person name="Vieira S."/>
            <person name="Riedel T."/>
            <person name="Sproer C."/>
            <person name="Pascual J."/>
            <person name="Boedeker C."/>
            <person name="Overmann J."/>
        </authorList>
    </citation>
    <scope>NUCLEOTIDE SEQUENCE [LARGE SCALE GENOMIC DNA]</scope>
    <source>
        <strain evidence="4">0127_4</strain>
    </source>
</reference>
<dbReference type="GO" id="GO:0071160">
    <property type="term" value="F:cyanophycin synthetase activity (L-aspartate-adding)"/>
    <property type="evidence" value="ECO:0007669"/>
    <property type="project" value="UniProtKB-EC"/>
</dbReference>
<sequence>MPLQGNSISEVTLKSAHARYAAHAAAACGYAFRSLDGADGYLFEVRDGARVAAFAAGAGTPYALNDARAASVARDKAFCAEVLRQADVRVLPGEKFFVTKRWSEMRTPGREPEDALRYARSAAYPIFCKPLSASNGLHAEVIESEAAFADYMRRVAREHFAIVVQPYVRAAEHRVFVLNGRALFSYRKSPPQLTGDGRSTVRMLVQTLPRDPETPEALLLPRDERGHRLSLDETPAAGAKITLDGPANRSAGGGAHDLRDGAKAALEHVALAATDALGLRLAGVDMFDLSGDGRDLCVIEVNSNPMIATLEEAGRWDLIDAIWRANFDAALR</sequence>
<dbReference type="EC" id="6.3.2.29" evidence="3"/>
<keyword evidence="4" id="KW-1185">Reference proteome</keyword>
<dbReference type="AlphaFoldDB" id="A0A6I6MTD9"/>
<dbReference type="Proteomes" id="UP000431269">
    <property type="component" value="Chromosome"/>
</dbReference>
<gene>
    <name evidence="3" type="primary">cphA</name>
    <name evidence="3" type="ORF">DSM104635_01808</name>
</gene>
<keyword evidence="1" id="KW-0547">Nucleotide-binding</keyword>
<dbReference type="Gene3D" id="3.40.50.20">
    <property type="match status" value="1"/>
</dbReference>
<keyword evidence="1" id="KW-0067">ATP-binding</keyword>
<dbReference type="InterPro" id="IPR013815">
    <property type="entry name" value="ATP_grasp_subdomain_1"/>
</dbReference>
<dbReference type="Pfam" id="PF08443">
    <property type="entry name" value="RimK"/>
    <property type="match status" value="1"/>
</dbReference>
<evidence type="ECO:0000256" key="1">
    <source>
        <dbReference type="PROSITE-ProRule" id="PRU00409"/>
    </source>
</evidence>
<dbReference type="PANTHER" id="PTHR21621">
    <property type="entry name" value="RIBOSOMAL PROTEIN S6 MODIFICATION PROTEIN"/>
    <property type="match status" value="1"/>
</dbReference>
<dbReference type="GO" id="GO:0009432">
    <property type="term" value="P:SOS response"/>
    <property type="evidence" value="ECO:0007669"/>
    <property type="project" value="TreeGrafter"/>
</dbReference>
<dbReference type="GO" id="GO:0046872">
    <property type="term" value="F:metal ion binding"/>
    <property type="evidence" value="ECO:0007669"/>
    <property type="project" value="InterPro"/>
</dbReference>
<evidence type="ECO:0000259" key="2">
    <source>
        <dbReference type="PROSITE" id="PS50975"/>
    </source>
</evidence>
<dbReference type="InterPro" id="IPR011761">
    <property type="entry name" value="ATP-grasp"/>
</dbReference>
<dbReference type="PANTHER" id="PTHR21621:SF0">
    <property type="entry name" value="BETA-CITRYLGLUTAMATE SYNTHASE B-RELATED"/>
    <property type="match status" value="1"/>
</dbReference>
<dbReference type="Gene3D" id="3.30.470.20">
    <property type="entry name" value="ATP-grasp fold, B domain"/>
    <property type="match status" value="2"/>
</dbReference>
<keyword evidence="3" id="KW-0436">Ligase</keyword>